<dbReference type="InterPro" id="IPR029058">
    <property type="entry name" value="AB_hydrolase_fold"/>
</dbReference>
<evidence type="ECO:0000259" key="2">
    <source>
        <dbReference type="SMART" id="SM00824"/>
    </source>
</evidence>
<dbReference type="Pfam" id="PF00975">
    <property type="entry name" value="Thioesterase"/>
    <property type="match status" value="1"/>
</dbReference>
<dbReference type="OrthoDB" id="2472181at2"/>
<proteinExistence type="predicted"/>
<dbReference type="InterPro" id="IPR001031">
    <property type="entry name" value="Thioesterase"/>
</dbReference>
<feature type="domain" description="Thioesterase TesA-like" evidence="2">
    <location>
        <begin position="37"/>
        <end position="243"/>
    </location>
</feature>
<reference evidence="3 4" key="1">
    <citation type="submission" date="2019-03" db="EMBL/GenBank/DDBJ databases">
        <title>Genomic Encyclopedia of Type Strains, Phase IV (KMG-IV): sequencing the most valuable type-strain genomes for metagenomic binning, comparative biology and taxonomic classification.</title>
        <authorList>
            <person name="Goeker M."/>
        </authorList>
    </citation>
    <scope>NUCLEOTIDE SEQUENCE [LARGE SCALE GENOMIC DNA]</scope>
    <source>
        <strain evidence="3 4">DSM 45361</strain>
    </source>
</reference>
<sequence length="257" mass="27582">MTTQPTTAPSTTQPTSEVTLPGRLITLVRRRDRPVCVMLPGAGGGLGPYLQLASSLGTTHSVYAVRAAGLLPGERPETSVAEMADAALAAVGDLIPSTIFGWSLGGTVGWELAVRLADRGITPDLVVVDASPLPRPATAAGDEHVRSVILAGLGPRPEPQTVERVLTTVGAQLRALVDYRIERTYPGRVLLLMCADSPGANEGFTEREQAVRRWRELAPDLRVEWLSAEHFAVFDPAHLGELIDRIAQFQEPQEQPC</sequence>
<evidence type="ECO:0000313" key="3">
    <source>
        <dbReference type="EMBL" id="TDP92852.1"/>
    </source>
</evidence>
<accession>A0A4R6S047</accession>
<dbReference type="Proteomes" id="UP000295444">
    <property type="component" value="Unassembled WGS sequence"/>
</dbReference>
<feature type="compositionally biased region" description="Low complexity" evidence="1">
    <location>
        <begin position="1"/>
        <end position="16"/>
    </location>
</feature>
<dbReference type="AlphaFoldDB" id="A0A4R6S047"/>
<evidence type="ECO:0000256" key="1">
    <source>
        <dbReference type="SAM" id="MobiDB-lite"/>
    </source>
</evidence>
<keyword evidence="4" id="KW-1185">Reference proteome</keyword>
<organism evidence="3 4">
    <name type="scientific">Labedaea rhizosphaerae</name>
    <dbReference type="NCBI Taxonomy" id="598644"/>
    <lineage>
        <taxon>Bacteria</taxon>
        <taxon>Bacillati</taxon>
        <taxon>Actinomycetota</taxon>
        <taxon>Actinomycetes</taxon>
        <taxon>Pseudonocardiales</taxon>
        <taxon>Pseudonocardiaceae</taxon>
        <taxon>Labedaea</taxon>
    </lineage>
</organism>
<protein>
    <submittedName>
        <fullName evidence="3">Thioesterase domain-containing protein</fullName>
    </submittedName>
</protein>
<dbReference type="InterPro" id="IPR020802">
    <property type="entry name" value="TesA-like"/>
</dbReference>
<comment type="caution">
    <text evidence="3">The sequence shown here is derived from an EMBL/GenBank/DDBJ whole genome shotgun (WGS) entry which is preliminary data.</text>
</comment>
<dbReference type="SMART" id="SM00824">
    <property type="entry name" value="PKS_TE"/>
    <property type="match status" value="1"/>
</dbReference>
<evidence type="ECO:0000313" key="4">
    <source>
        <dbReference type="Proteomes" id="UP000295444"/>
    </source>
</evidence>
<name>A0A4R6S047_LABRH</name>
<dbReference type="EMBL" id="SNXZ01000007">
    <property type="protein sequence ID" value="TDP92852.1"/>
    <property type="molecule type" value="Genomic_DNA"/>
</dbReference>
<dbReference type="RefSeq" id="WP_133853203.1">
    <property type="nucleotide sequence ID" value="NZ_SNXZ01000007.1"/>
</dbReference>
<dbReference type="SUPFAM" id="SSF53474">
    <property type="entry name" value="alpha/beta-Hydrolases"/>
    <property type="match status" value="1"/>
</dbReference>
<dbReference type="Gene3D" id="3.40.50.1820">
    <property type="entry name" value="alpha/beta hydrolase"/>
    <property type="match status" value="1"/>
</dbReference>
<feature type="region of interest" description="Disordered" evidence="1">
    <location>
        <begin position="1"/>
        <end position="20"/>
    </location>
</feature>
<gene>
    <name evidence="3" type="ORF">EV186_10767</name>
</gene>